<name>A0A0L0CE29_LUCCU</name>
<sequence length="1004" mass="114053">MLKQHILVELKQFIQYVSAYRGGNPKTLTSNALVRTSLHLLEDLPAAREIVFEYFALVAEVGVQSYVNTANVDLQTGVGIQQQKLSTSQQQQQQLTVSMEDPCFEFIQLALENMVSKGPGAWGAVIASWCLDLVGSLSDKYSKRMSIGAACNYWLNCSTMRGLLTLISICFRKLTNAEAETCVETLLAAYQRYSMTFDWVVARLGGCFPSKIISQILQCSLKRFADDYRCQFDSEIGILEYLCFAHEQVLRNSVRDLLQEGLQPKKNLDALIVPFLLEFGNYSDIILQNMVSVFLDLYNDDMRAVIIQKAPLWMSNRLFADMQPSLNNIVLRLKSHGAKLLITASKMADHNAWCQDFLEYSLQELEQIVLNARLCPLMDDLATEETKYMLWKSCLSTNIYEQQTAVRLILIVSTQHSHIYYQTISELLRKSYSHNPSGLGAVIRLIGGQSGVVEFPDIKPGIKMVLEDVLLQEQFKKSRLSAIDYSEAFNTFKNLNTLTIMQKKNNASCMRQQQLVWALNECLAKILQILEVTLNKLILHMDAVASKRSDDKYREMQNQTNNNTIHINGSWKKQKIDLIMEENMEEPANVAGCVTERQILAHAIIDLLNTIEAGSKTTVLRSTEVRLIFRFMHCEIIYAAPALREQAVNRSYELFQRQCRARKASRSACLRELIEGSLFYYGYLFGQYDEPVFDELQIPDHEMVLLQNQKQSLGPNANRSILHAGVIGRGLRPENMCIGEACPPEMQTLFLKALDVCCSDYDRQIVVEAYSTISLLLVELVSTDVMYNGLPFPDEEFTKVTMERDLLIRRALLTSPILWALLGFIATHRPALCFSSVLLRALCATSLHQWRAKNVNKFETINQAGELLQCTKNLLKILAMGQLLPPPLSNLHVIIEHFEPPEIALLLKECVWNYLKDHVPSPALFHVDNNGLQWRNGQLCKIPPQYVDTLRNLMQKKLTKLGQHYYQMFIMPEVNLQQFSSSSTALSISTVTPTESLQNIESLS</sequence>
<proteinExistence type="predicted"/>
<feature type="domain" description="Integrator complex subunit 5 C-terminal" evidence="2">
    <location>
        <begin position="232"/>
        <end position="544"/>
    </location>
</feature>
<dbReference type="Pfam" id="PF14838">
    <property type="entry name" value="INTS5_C"/>
    <property type="match status" value="2"/>
</dbReference>
<accession>A0A0L0CE29</accession>
<feature type="domain" description="Integrator complex subunit 5 C-terminal" evidence="2">
    <location>
        <begin position="572"/>
        <end position="961"/>
    </location>
</feature>
<dbReference type="OrthoDB" id="69088at2759"/>
<reference evidence="3 4" key="1">
    <citation type="journal article" date="2015" name="Nat. Commun.">
        <title>Lucilia cuprina genome unlocks parasitic fly biology to underpin future interventions.</title>
        <authorList>
            <person name="Anstead C.A."/>
            <person name="Korhonen P.K."/>
            <person name="Young N.D."/>
            <person name="Hall R.S."/>
            <person name="Jex A.R."/>
            <person name="Murali S.C."/>
            <person name="Hughes D.S."/>
            <person name="Lee S.F."/>
            <person name="Perry T."/>
            <person name="Stroehlein A.J."/>
            <person name="Ansell B.R."/>
            <person name="Breugelmans B."/>
            <person name="Hofmann A."/>
            <person name="Qu J."/>
            <person name="Dugan S."/>
            <person name="Lee S.L."/>
            <person name="Chao H."/>
            <person name="Dinh H."/>
            <person name="Han Y."/>
            <person name="Doddapaneni H.V."/>
            <person name="Worley K.C."/>
            <person name="Muzny D.M."/>
            <person name="Ioannidis P."/>
            <person name="Waterhouse R.M."/>
            <person name="Zdobnov E.M."/>
            <person name="James P.J."/>
            <person name="Bagnall N.H."/>
            <person name="Kotze A.C."/>
            <person name="Gibbs R.A."/>
            <person name="Richards S."/>
            <person name="Batterham P."/>
            <person name="Gasser R.B."/>
        </authorList>
    </citation>
    <scope>NUCLEOTIDE SEQUENCE [LARGE SCALE GENOMIC DNA]</scope>
    <source>
        <strain evidence="3 4">LS</strain>
        <tissue evidence="3">Full body</tissue>
    </source>
</reference>
<dbReference type="GO" id="GO:0032039">
    <property type="term" value="C:integrator complex"/>
    <property type="evidence" value="ECO:0007669"/>
    <property type="project" value="InterPro"/>
</dbReference>
<evidence type="ECO:0000259" key="2">
    <source>
        <dbReference type="Pfam" id="PF14838"/>
    </source>
</evidence>
<evidence type="ECO:0000313" key="3">
    <source>
        <dbReference type="EMBL" id="KNC30668.1"/>
    </source>
</evidence>
<dbReference type="GO" id="GO:0034472">
    <property type="term" value="P:snRNA 3'-end processing"/>
    <property type="evidence" value="ECO:0007669"/>
    <property type="project" value="TreeGrafter"/>
</dbReference>
<protein>
    <recommendedName>
        <fullName evidence="5">Integrator complex subunit 5</fullName>
    </recommendedName>
</protein>
<evidence type="ECO:0000259" key="1">
    <source>
        <dbReference type="Pfam" id="PF14837"/>
    </source>
</evidence>
<dbReference type="InterPro" id="IPR040316">
    <property type="entry name" value="INTS5"/>
</dbReference>
<evidence type="ECO:0000313" key="4">
    <source>
        <dbReference type="Proteomes" id="UP000037069"/>
    </source>
</evidence>
<dbReference type="InterPro" id="IPR029445">
    <property type="entry name" value="INTS5_N"/>
</dbReference>
<dbReference type="OMA" id="KDFCVHS"/>
<dbReference type="InterPro" id="IPR029444">
    <property type="entry name" value="INTS5_C"/>
</dbReference>
<feature type="domain" description="Integrator complex subunit 5 N-terminal" evidence="1">
    <location>
        <begin position="4"/>
        <end position="225"/>
    </location>
</feature>
<keyword evidence="4" id="KW-1185">Reference proteome</keyword>
<dbReference type="Pfam" id="PF14837">
    <property type="entry name" value="INTS5_N"/>
    <property type="match status" value="1"/>
</dbReference>
<dbReference type="Proteomes" id="UP000037069">
    <property type="component" value="Unassembled WGS sequence"/>
</dbReference>
<dbReference type="STRING" id="7375.A0A0L0CE29"/>
<dbReference type="AlphaFoldDB" id="A0A0L0CE29"/>
<comment type="caution">
    <text evidence="3">The sequence shown here is derived from an EMBL/GenBank/DDBJ whole genome shotgun (WGS) entry which is preliminary data.</text>
</comment>
<dbReference type="EMBL" id="JRES01000501">
    <property type="protein sequence ID" value="KNC30668.1"/>
    <property type="molecule type" value="Genomic_DNA"/>
</dbReference>
<dbReference type="PANTHER" id="PTHR31697">
    <property type="entry name" value="INTEGRATOR COMPLEX SUBUNIT 5"/>
    <property type="match status" value="1"/>
</dbReference>
<gene>
    <name evidence="3" type="ORF">FF38_11731</name>
</gene>
<dbReference type="PANTHER" id="PTHR31697:SF2">
    <property type="entry name" value="INTEGRATOR COMPLEX SUBUNIT 5"/>
    <property type="match status" value="1"/>
</dbReference>
<organism evidence="3 4">
    <name type="scientific">Lucilia cuprina</name>
    <name type="common">Green bottle fly</name>
    <name type="synonym">Australian sheep blowfly</name>
    <dbReference type="NCBI Taxonomy" id="7375"/>
    <lineage>
        <taxon>Eukaryota</taxon>
        <taxon>Metazoa</taxon>
        <taxon>Ecdysozoa</taxon>
        <taxon>Arthropoda</taxon>
        <taxon>Hexapoda</taxon>
        <taxon>Insecta</taxon>
        <taxon>Pterygota</taxon>
        <taxon>Neoptera</taxon>
        <taxon>Endopterygota</taxon>
        <taxon>Diptera</taxon>
        <taxon>Brachycera</taxon>
        <taxon>Muscomorpha</taxon>
        <taxon>Oestroidea</taxon>
        <taxon>Calliphoridae</taxon>
        <taxon>Luciliinae</taxon>
        <taxon>Lucilia</taxon>
    </lineage>
</organism>
<evidence type="ECO:0008006" key="5">
    <source>
        <dbReference type="Google" id="ProtNLM"/>
    </source>
</evidence>